<gene>
    <name evidence="1" type="ORF">DFR45_10973</name>
</gene>
<evidence type="ECO:0000313" key="2">
    <source>
        <dbReference type="Proteomes" id="UP000252174"/>
    </source>
</evidence>
<protein>
    <submittedName>
        <fullName evidence="1">Uncharacterized protein</fullName>
    </submittedName>
</protein>
<comment type="caution">
    <text evidence="1">The sequence shown here is derived from an EMBL/GenBank/DDBJ whole genome shotgun (WGS) entry which is preliminary data.</text>
</comment>
<accession>A0A369AGJ1</accession>
<dbReference type="OrthoDB" id="8913853at2"/>
<dbReference type="EMBL" id="QPJU01000009">
    <property type="protein sequence ID" value="RCX08253.1"/>
    <property type="molecule type" value="Genomic_DNA"/>
</dbReference>
<reference evidence="1 2" key="1">
    <citation type="submission" date="2018-07" db="EMBL/GenBank/DDBJ databases">
        <title>Genomic Encyclopedia of Type Strains, Phase IV (KMG-IV): sequencing the most valuable type-strain genomes for metagenomic binning, comparative biology and taxonomic classification.</title>
        <authorList>
            <person name="Goeker M."/>
        </authorList>
    </citation>
    <scope>NUCLEOTIDE SEQUENCE [LARGE SCALE GENOMIC DNA]</scope>
    <source>
        <strain evidence="1 2">DSM 100911</strain>
    </source>
</reference>
<sequence length="245" mass="27710">MNVIVEINGRQAIPVRAIPLLTDWEVLSPDVCANAFAGEEGTTPHLEGLQAYRLDEKGAPQPIAAREWANWIVRELEACSERITATQTSHEDGYQQWRSESLGLLPAGVFVWRDEFEAAFLLEYGPESMRAQFDDEGYEQDRHNLNFDPQHGPRNDWETLVMEGFAPAQHQAAAPAPVEPVVTALTQEQRQAKRWQMCIDAELAMPTDTYAHLPRGIGKVAKELRITRQALQQDLNAHRERLFGK</sequence>
<proteinExistence type="predicted"/>
<dbReference type="RefSeq" id="WP_114483992.1">
    <property type="nucleotide sequence ID" value="NZ_QPJU01000009.1"/>
</dbReference>
<dbReference type="Proteomes" id="UP000252174">
    <property type="component" value="Unassembled WGS sequence"/>
</dbReference>
<organism evidence="1 2">
    <name type="scientific">Extensimonas vulgaris</name>
    <dbReference type="NCBI Taxonomy" id="1031594"/>
    <lineage>
        <taxon>Bacteria</taxon>
        <taxon>Pseudomonadati</taxon>
        <taxon>Pseudomonadota</taxon>
        <taxon>Betaproteobacteria</taxon>
        <taxon>Burkholderiales</taxon>
        <taxon>Comamonadaceae</taxon>
        <taxon>Extensimonas</taxon>
    </lineage>
</organism>
<name>A0A369AGJ1_9BURK</name>
<dbReference type="AlphaFoldDB" id="A0A369AGJ1"/>
<evidence type="ECO:0000313" key="1">
    <source>
        <dbReference type="EMBL" id="RCX08253.1"/>
    </source>
</evidence>
<keyword evidence="2" id="KW-1185">Reference proteome</keyword>